<sequence>MSNIKLKNGKTKILDMSKVESFMDNYRKTVGDVESNVKELNDSLYKEKVNRRQLLEKSILTAGNEYRSPIAESEAKIANYEEMLYSNKQKLAEYQNILKGSDTFRTVLSDFKEQSVQDIQKYLDTDERALYEEMAELRNRYEEIIGELNNKRKEIANHLFKFNSICKKYGYTNFEVGTNFHTNLQTVNKLYPDCGIVYPAINVNIDSSTVTNRFKYARQGVERFI</sequence>
<dbReference type="AlphaFoldDB" id="W6N1V5"/>
<reference evidence="2 3" key="1">
    <citation type="journal article" date="2015" name="Genome Announc.">
        <title>Draft Genome Sequence of Clostridium tyrobutyricum Strain DIVETGP, Isolated from Cow's Milk for Grana Padano Production.</title>
        <authorList>
            <person name="Soggiu A."/>
            <person name="Piras C."/>
            <person name="Gaiarsa S."/>
            <person name="Sassera D."/>
            <person name="Roncada P."/>
            <person name="Bendixen E."/>
            <person name="Brasca M."/>
            <person name="Bonizzi L."/>
        </authorList>
    </citation>
    <scope>NUCLEOTIDE SEQUENCE [LARGE SCALE GENOMIC DNA]</scope>
    <source>
        <strain evidence="2 3">DIVETGP</strain>
    </source>
</reference>
<accession>W6N1V5</accession>
<protein>
    <submittedName>
        <fullName evidence="2">Uncharacterized protein</fullName>
    </submittedName>
</protein>
<evidence type="ECO:0000313" key="3">
    <source>
        <dbReference type="Proteomes" id="UP000019482"/>
    </source>
</evidence>
<keyword evidence="1" id="KW-0175">Coiled coil</keyword>
<proteinExistence type="predicted"/>
<keyword evidence="3" id="KW-1185">Reference proteome</keyword>
<dbReference type="EMBL" id="CBXI010000003">
    <property type="protein sequence ID" value="CDL90026.1"/>
    <property type="molecule type" value="Genomic_DNA"/>
</dbReference>
<evidence type="ECO:0000313" key="2">
    <source>
        <dbReference type="EMBL" id="CDL90026.1"/>
    </source>
</evidence>
<organism evidence="2 3">
    <name type="scientific">Clostridium tyrobutyricum DIVETGP</name>
    <dbReference type="NCBI Taxonomy" id="1408889"/>
    <lineage>
        <taxon>Bacteria</taxon>
        <taxon>Bacillati</taxon>
        <taxon>Bacillota</taxon>
        <taxon>Clostridia</taxon>
        <taxon>Eubacteriales</taxon>
        <taxon>Clostridiaceae</taxon>
        <taxon>Clostridium</taxon>
    </lineage>
</organism>
<dbReference type="Proteomes" id="UP000019482">
    <property type="component" value="Unassembled WGS sequence"/>
</dbReference>
<name>W6N1V5_CLOTY</name>
<evidence type="ECO:0000256" key="1">
    <source>
        <dbReference type="SAM" id="Coils"/>
    </source>
</evidence>
<gene>
    <name evidence="2" type="ORF">CTDIVETGP_0096</name>
</gene>
<dbReference type="RefSeq" id="WP_017895983.1">
    <property type="nucleotide sequence ID" value="NZ_CBXI010000003.1"/>
</dbReference>
<feature type="coiled-coil region" evidence="1">
    <location>
        <begin position="127"/>
        <end position="154"/>
    </location>
</feature>
<comment type="caution">
    <text evidence="2">The sequence shown here is derived from an EMBL/GenBank/DDBJ whole genome shotgun (WGS) entry which is preliminary data.</text>
</comment>
<dbReference type="GeneID" id="29419559"/>